<evidence type="ECO:0000313" key="1">
    <source>
        <dbReference type="EMBL" id="EFT83736.1"/>
    </source>
</evidence>
<protein>
    <submittedName>
        <fullName evidence="1">Uncharacterized protein</fullName>
    </submittedName>
</protein>
<accession>E6K1Q5</accession>
<dbReference type="KEGG" id="pdo:PSDT_0888"/>
<comment type="caution">
    <text evidence="1">The sequence shown here is derived from an EMBL/GenBank/DDBJ whole genome shotgun (WGS) entry which is preliminary data.</text>
</comment>
<evidence type="ECO:0000313" key="2">
    <source>
        <dbReference type="Proteomes" id="UP000004946"/>
    </source>
</evidence>
<name>E6K1Q5_PARDN</name>
<dbReference type="EMBL" id="AEON01000001">
    <property type="protein sequence ID" value="EFT83736.1"/>
    <property type="molecule type" value="Genomic_DNA"/>
</dbReference>
<proteinExistence type="predicted"/>
<reference evidence="1 2" key="1">
    <citation type="submission" date="2010-12" db="EMBL/GenBank/DDBJ databases">
        <authorList>
            <person name="Muzny D."/>
            <person name="Qin X."/>
            <person name="Buhay C."/>
            <person name="Dugan-Rocha S."/>
            <person name="Ding Y."/>
            <person name="Chen G."/>
            <person name="Hawes A."/>
            <person name="Holder M."/>
            <person name="Jhangiani S."/>
            <person name="Johnson A."/>
            <person name="Khan Z."/>
            <person name="Li Z."/>
            <person name="Liu W."/>
            <person name="Liu X."/>
            <person name="Perez L."/>
            <person name="Shen H."/>
            <person name="Wang Q."/>
            <person name="Watt J."/>
            <person name="Xi L."/>
            <person name="Xin Y."/>
            <person name="Zhou J."/>
            <person name="Deng J."/>
            <person name="Jiang H."/>
            <person name="Liu Y."/>
            <person name="Qu J."/>
            <person name="Song X.-Z."/>
            <person name="Zhang L."/>
            <person name="Villasana D."/>
            <person name="Johnson A."/>
            <person name="Liu J."/>
            <person name="Liyanage D."/>
            <person name="Lorensuhewa L."/>
            <person name="Robinson T."/>
            <person name="Song A."/>
            <person name="Song B.-B."/>
            <person name="Dinh H."/>
            <person name="Thornton R."/>
            <person name="Coyle M."/>
            <person name="Francisco L."/>
            <person name="Jackson L."/>
            <person name="Javaid M."/>
            <person name="Korchina V."/>
            <person name="Kovar C."/>
            <person name="Mata R."/>
            <person name="Mathew T."/>
            <person name="Ngo R."/>
            <person name="Nguyen L."/>
            <person name="Nguyen N."/>
            <person name="Okwuonu G."/>
            <person name="Ongeri F."/>
            <person name="Pham C."/>
            <person name="Simmons D."/>
            <person name="Wilczek-Boney K."/>
            <person name="Hale W."/>
            <person name="Jakkamsetti A."/>
            <person name="Pham P."/>
            <person name="Ruth R."/>
            <person name="San Lucas F."/>
            <person name="Warren J."/>
            <person name="Zhang J."/>
            <person name="Zhao Z."/>
            <person name="Zhou C."/>
            <person name="Zhu D."/>
            <person name="Lee S."/>
            <person name="Bess C."/>
            <person name="Blankenburg K."/>
            <person name="Forbes L."/>
            <person name="Fu Q."/>
            <person name="Gubbala S."/>
            <person name="Hirani K."/>
            <person name="Jayaseelan J.C."/>
            <person name="Lara F."/>
            <person name="Munidasa M."/>
            <person name="Palculict T."/>
            <person name="Patil S."/>
            <person name="Pu L.-L."/>
            <person name="Saada N."/>
            <person name="Tang L."/>
            <person name="Weissenberger G."/>
            <person name="Zhu Y."/>
            <person name="Hemphill L."/>
            <person name="Shang Y."/>
            <person name="Youmans B."/>
            <person name="Ayvaz T."/>
            <person name="Ross M."/>
            <person name="Santibanez J."/>
            <person name="Aqrawi P."/>
            <person name="Gross S."/>
            <person name="Joshi V."/>
            <person name="Fowler G."/>
            <person name="Nazareth L."/>
            <person name="Reid J."/>
            <person name="Worley K."/>
            <person name="Petrosino J."/>
            <person name="Highlander S."/>
            <person name="Gibbs R."/>
        </authorList>
    </citation>
    <scope>NUCLEOTIDE SEQUENCE [LARGE SCALE GENOMIC DNA]</scope>
    <source>
        <strain evidence="1 2">DSM 10105</strain>
    </source>
</reference>
<dbReference type="Proteomes" id="UP000004946">
    <property type="component" value="Chromosome"/>
</dbReference>
<organism evidence="1 2">
    <name type="scientific">Parascardovia denticolens DSM 10105 = JCM 12538</name>
    <dbReference type="NCBI Taxonomy" id="864564"/>
    <lineage>
        <taxon>Bacteria</taxon>
        <taxon>Bacillati</taxon>
        <taxon>Actinomycetota</taxon>
        <taxon>Actinomycetes</taxon>
        <taxon>Bifidobacteriales</taxon>
        <taxon>Bifidobacteriaceae</taxon>
        <taxon>Parascardovia</taxon>
    </lineage>
</organism>
<dbReference type="HOGENOM" id="CLU_2900083_0_0_11"/>
<gene>
    <name evidence="1" type="ORF">HMPREF0620_0741</name>
</gene>
<dbReference type="AlphaFoldDB" id="E6K1Q5"/>
<sequence length="62" mass="7552">MIDKMLFVLLCENEITWKRRVWLDLRHIVRRSGLCSPQPMVEILVLCISFTDRKWYFLLTQP</sequence>
<keyword evidence="2" id="KW-1185">Reference proteome</keyword>
<dbReference type="PATRIC" id="fig|864564.6.peg.972"/>